<dbReference type="PANTHER" id="PTHR43179">
    <property type="entry name" value="RHAMNOSYLTRANSFERASE WBBL"/>
    <property type="match status" value="1"/>
</dbReference>
<protein>
    <recommendedName>
        <fullName evidence="1">Glycosyltransferase 2-like domain-containing protein</fullName>
    </recommendedName>
</protein>
<dbReference type="EMBL" id="MHCC01000013">
    <property type="protein sequence ID" value="OGY13590.1"/>
    <property type="molecule type" value="Genomic_DNA"/>
</dbReference>
<dbReference type="CDD" id="cd04186">
    <property type="entry name" value="GT_2_like_c"/>
    <property type="match status" value="1"/>
</dbReference>
<dbReference type="InterPro" id="IPR029044">
    <property type="entry name" value="Nucleotide-diphossugar_trans"/>
</dbReference>
<feature type="domain" description="Glycosyltransferase 2-like" evidence="1">
    <location>
        <begin position="4"/>
        <end position="196"/>
    </location>
</feature>
<evidence type="ECO:0000313" key="2">
    <source>
        <dbReference type="EMBL" id="OGY13590.1"/>
    </source>
</evidence>
<reference evidence="2 3" key="1">
    <citation type="journal article" date="2016" name="Nat. Commun.">
        <title>Thousands of microbial genomes shed light on interconnected biogeochemical processes in an aquifer system.</title>
        <authorList>
            <person name="Anantharaman K."/>
            <person name="Brown C.T."/>
            <person name="Hug L.A."/>
            <person name="Sharon I."/>
            <person name="Castelle C.J."/>
            <person name="Probst A.J."/>
            <person name="Thomas B.C."/>
            <person name="Singh A."/>
            <person name="Wilkins M.J."/>
            <person name="Karaoz U."/>
            <person name="Brodie E.L."/>
            <person name="Williams K.H."/>
            <person name="Hubbard S.S."/>
            <person name="Banfield J.F."/>
        </authorList>
    </citation>
    <scope>NUCLEOTIDE SEQUENCE [LARGE SCALE GENOMIC DNA]</scope>
</reference>
<dbReference type="Proteomes" id="UP000178659">
    <property type="component" value="Unassembled WGS sequence"/>
</dbReference>
<dbReference type="InterPro" id="IPR001173">
    <property type="entry name" value="Glyco_trans_2-like"/>
</dbReference>
<accession>A0A1G1VDR4</accession>
<evidence type="ECO:0000259" key="1">
    <source>
        <dbReference type="Pfam" id="PF00535"/>
    </source>
</evidence>
<proteinExistence type="predicted"/>
<dbReference type="AlphaFoldDB" id="A0A1G1VDR4"/>
<gene>
    <name evidence="2" type="ORF">A3A77_04345</name>
</gene>
<name>A0A1G1VDR4_9BACT</name>
<dbReference type="SUPFAM" id="SSF53448">
    <property type="entry name" value="Nucleotide-diphospho-sugar transferases"/>
    <property type="match status" value="1"/>
</dbReference>
<organism evidence="2 3">
    <name type="scientific">Candidatus Blackburnbacteria bacterium RIFCSPLOWO2_01_FULL_40_20</name>
    <dbReference type="NCBI Taxonomy" id="1797519"/>
    <lineage>
        <taxon>Bacteria</taxon>
        <taxon>Candidatus Blackburniibacteriota</taxon>
    </lineage>
</organism>
<evidence type="ECO:0000313" key="3">
    <source>
        <dbReference type="Proteomes" id="UP000178659"/>
    </source>
</evidence>
<dbReference type="PANTHER" id="PTHR43179:SF7">
    <property type="entry name" value="RHAMNOSYLTRANSFERASE WBBL"/>
    <property type="match status" value="1"/>
</dbReference>
<sequence>MDLSIVIISYNTEKLLLSCLRSIADYTTCIKYEVIIVDNASSDGSQNIKDHAKFVKNLKVIKNKENLGFAKANNQGIKIAQGRYVLLLNSDTYLQENTLGKMVDWMDKYPEVGVTTCTLLNPDGSIQASGGSSPSLFKVLLWSSFLDDFPLVADIFGSYHPHTPSFITRSGYYKKDHEQDWVTGAFFFIRREVVEKVGYLDEDFFMYVEELEYCFRIKECGWKIFYTTTASITHIGGASGTSSDAILGEYKSLRLFYSKHKNFIEKALLELFIKWGAILRVVLFSVINSKKGVRDAYRRALAAF</sequence>
<dbReference type="Pfam" id="PF00535">
    <property type="entry name" value="Glycos_transf_2"/>
    <property type="match status" value="1"/>
</dbReference>
<comment type="caution">
    <text evidence="2">The sequence shown here is derived from an EMBL/GenBank/DDBJ whole genome shotgun (WGS) entry which is preliminary data.</text>
</comment>
<dbReference type="Gene3D" id="3.90.550.10">
    <property type="entry name" value="Spore Coat Polysaccharide Biosynthesis Protein SpsA, Chain A"/>
    <property type="match status" value="1"/>
</dbReference>